<feature type="non-terminal residue" evidence="1">
    <location>
        <position position="1"/>
    </location>
</feature>
<dbReference type="Proteomes" id="UP000789366">
    <property type="component" value="Unassembled WGS sequence"/>
</dbReference>
<organism evidence="1 2">
    <name type="scientific">Cetraspora pellucida</name>
    <dbReference type="NCBI Taxonomy" id="1433469"/>
    <lineage>
        <taxon>Eukaryota</taxon>
        <taxon>Fungi</taxon>
        <taxon>Fungi incertae sedis</taxon>
        <taxon>Mucoromycota</taxon>
        <taxon>Glomeromycotina</taxon>
        <taxon>Glomeromycetes</taxon>
        <taxon>Diversisporales</taxon>
        <taxon>Gigasporaceae</taxon>
        <taxon>Cetraspora</taxon>
    </lineage>
</organism>
<name>A0ACA9KSB5_9GLOM</name>
<sequence length="461" mass="55067">WVTKADISIIEKKRTNASNKSIHIDSSHYQQVTEQPLNNTSGPFTYTWIVKNFQDLYNQKCLEYYYSDPFISHSTNEQVSMDEDSTITIDKIEHKWRLLLYPHGHRSKKVKTHISLYLSAIQSKFEKENNIKTRSSKWRFEILRINNEIENPKITRKLSNSTVTTNGLSRLNGYRNMLEKQFIFNNEKEPTWGSVKFCEFETIFPNNLDSKFNLIRMEKVDIVIRVHFFDENYTTTNYDMEMLNIDILLRFGPRLDEYFDNERFSDVIFKFDCGSQLYVSRLVLASRSIYFKTMFNGEWLESKSLTIHIKDVDHKIFRIIIYFLYTGILEDGLTFDTLVNVYAEADMREIDELAKLILLRVVEMVDKDNWDDVLLLGWATDNYWLKDQALMYIHSRWEELKDTERMKKNCIYIVYNKINGFNDFNDYNKINGFNDFNDYNKINGFNDFNDYWYNTNLSIIS</sequence>
<accession>A0ACA9KSB5</accession>
<reference evidence="1" key="1">
    <citation type="submission" date="2021-06" db="EMBL/GenBank/DDBJ databases">
        <authorList>
            <person name="Kallberg Y."/>
            <person name="Tangrot J."/>
            <person name="Rosling A."/>
        </authorList>
    </citation>
    <scope>NUCLEOTIDE SEQUENCE</scope>
    <source>
        <strain evidence="1">28 12/20/2015</strain>
    </source>
</reference>
<comment type="caution">
    <text evidence="1">The sequence shown here is derived from an EMBL/GenBank/DDBJ whole genome shotgun (WGS) entry which is preliminary data.</text>
</comment>
<proteinExistence type="predicted"/>
<evidence type="ECO:0000313" key="1">
    <source>
        <dbReference type="EMBL" id="CAG8490939.1"/>
    </source>
</evidence>
<keyword evidence="2" id="KW-1185">Reference proteome</keyword>
<gene>
    <name evidence="1" type="ORF">SPELUC_LOCUS2556</name>
</gene>
<protein>
    <submittedName>
        <fullName evidence="1">114_t:CDS:1</fullName>
    </submittedName>
</protein>
<dbReference type="EMBL" id="CAJVPW010001735">
    <property type="protein sequence ID" value="CAG8490939.1"/>
    <property type="molecule type" value="Genomic_DNA"/>
</dbReference>
<evidence type="ECO:0000313" key="2">
    <source>
        <dbReference type="Proteomes" id="UP000789366"/>
    </source>
</evidence>